<keyword evidence="2" id="KW-1185">Reference proteome</keyword>
<protein>
    <submittedName>
        <fullName evidence="1">Uncharacterized protein</fullName>
    </submittedName>
</protein>
<dbReference type="Proteomes" id="UP000299102">
    <property type="component" value="Unassembled WGS sequence"/>
</dbReference>
<dbReference type="EMBL" id="BGZK01000224">
    <property type="protein sequence ID" value="GBP29794.1"/>
    <property type="molecule type" value="Genomic_DNA"/>
</dbReference>
<evidence type="ECO:0000313" key="2">
    <source>
        <dbReference type="Proteomes" id="UP000299102"/>
    </source>
</evidence>
<organism evidence="1 2">
    <name type="scientific">Eumeta variegata</name>
    <name type="common">Bagworm moth</name>
    <name type="synonym">Eumeta japonica</name>
    <dbReference type="NCBI Taxonomy" id="151549"/>
    <lineage>
        <taxon>Eukaryota</taxon>
        <taxon>Metazoa</taxon>
        <taxon>Ecdysozoa</taxon>
        <taxon>Arthropoda</taxon>
        <taxon>Hexapoda</taxon>
        <taxon>Insecta</taxon>
        <taxon>Pterygota</taxon>
        <taxon>Neoptera</taxon>
        <taxon>Endopterygota</taxon>
        <taxon>Lepidoptera</taxon>
        <taxon>Glossata</taxon>
        <taxon>Ditrysia</taxon>
        <taxon>Tineoidea</taxon>
        <taxon>Psychidae</taxon>
        <taxon>Oiketicinae</taxon>
        <taxon>Eumeta</taxon>
    </lineage>
</organism>
<proteinExistence type="predicted"/>
<gene>
    <name evidence="1" type="ORF">EVAR_94634_1</name>
</gene>
<accession>A0A4C1UVH5</accession>
<name>A0A4C1UVH5_EUMVA</name>
<evidence type="ECO:0000313" key="1">
    <source>
        <dbReference type="EMBL" id="GBP29794.1"/>
    </source>
</evidence>
<dbReference type="AlphaFoldDB" id="A0A4C1UVH5"/>
<comment type="caution">
    <text evidence="1">The sequence shown here is derived from an EMBL/GenBank/DDBJ whole genome shotgun (WGS) entry which is preliminary data.</text>
</comment>
<sequence>MVVLNSLQICEREFRLPTPPLQPHSLSINLLSIRYLIPTQEVGNALTIFLALRVCMGSGGRLSDGLPALAPTIARLCEEESFEKLPKALKDESLYKGPVQRFLNELEGGRVTLTNEESSSRPTTAVVEETC</sequence>
<reference evidence="1 2" key="1">
    <citation type="journal article" date="2019" name="Commun. Biol.">
        <title>The bagworm genome reveals a unique fibroin gene that provides high tensile strength.</title>
        <authorList>
            <person name="Kono N."/>
            <person name="Nakamura H."/>
            <person name="Ohtoshi R."/>
            <person name="Tomita M."/>
            <person name="Numata K."/>
            <person name="Arakawa K."/>
        </authorList>
    </citation>
    <scope>NUCLEOTIDE SEQUENCE [LARGE SCALE GENOMIC DNA]</scope>
</reference>